<evidence type="ECO:0000256" key="7">
    <source>
        <dbReference type="SAM" id="Phobius"/>
    </source>
</evidence>
<dbReference type="InterPro" id="IPR027469">
    <property type="entry name" value="Cation_efflux_TMD_sf"/>
</dbReference>
<evidence type="ECO:0000256" key="1">
    <source>
        <dbReference type="ARBA" id="ARBA00004141"/>
    </source>
</evidence>
<evidence type="ECO:0000256" key="5">
    <source>
        <dbReference type="ARBA" id="ARBA00022989"/>
    </source>
</evidence>
<name>A0A1F6C9F3_HANXR</name>
<dbReference type="PANTHER" id="PTHR43840">
    <property type="entry name" value="MITOCHONDRIAL METAL TRANSPORTER 1-RELATED"/>
    <property type="match status" value="1"/>
</dbReference>
<feature type="transmembrane region" description="Helical" evidence="7">
    <location>
        <begin position="107"/>
        <end position="125"/>
    </location>
</feature>
<dbReference type="InterPro" id="IPR050291">
    <property type="entry name" value="CDF_Transporter"/>
</dbReference>
<dbReference type="Gene3D" id="1.20.1510.10">
    <property type="entry name" value="Cation efflux protein transmembrane domain"/>
    <property type="match status" value="1"/>
</dbReference>
<keyword evidence="4 7" id="KW-0812">Transmembrane</keyword>
<dbReference type="NCBIfam" id="TIGR01297">
    <property type="entry name" value="CDF"/>
    <property type="match status" value="1"/>
</dbReference>
<reference evidence="10 11" key="1">
    <citation type="journal article" date="2016" name="Nat. Commun.">
        <title>Thousands of microbial genomes shed light on interconnected biogeochemical processes in an aquifer system.</title>
        <authorList>
            <person name="Anantharaman K."/>
            <person name="Brown C.T."/>
            <person name="Hug L.A."/>
            <person name="Sharon I."/>
            <person name="Castelle C.J."/>
            <person name="Probst A.J."/>
            <person name="Thomas B.C."/>
            <person name="Singh A."/>
            <person name="Wilkins M.J."/>
            <person name="Karaoz U."/>
            <person name="Brodie E.L."/>
            <person name="Williams K.H."/>
            <person name="Hubbard S.S."/>
            <person name="Banfield J.F."/>
        </authorList>
    </citation>
    <scope>NUCLEOTIDE SEQUENCE [LARGE SCALE GENOMIC DNA]</scope>
    <source>
        <strain evidence="11">RIFCSPLOWO2_12_FULL_64_10</strain>
    </source>
</reference>
<evidence type="ECO:0000313" key="10">
    <source>
        <dbReference type="EMBL" id="OGG45799.1"/>
    </source>
</evidence>
<dbReference type="GO" id="GO:0005886">
    <property type="term" value="C:plasma membrane"/>
    <property type="evidence" value="ECO:0007669"/>
    <property type="project" value="TreeGrafter"/>
</dbReference>
<dbReference type="GO" id="GO:0015341">
    <property type="term" value="F:zinc efflux antiporter activity"/>
    <property type="evidence" value="ECO:0007669"/>
    <property type="project" value="TreeGrafter"/>
</dbReference>
<dbReference type="Gene3D" id="3.30.70.1350">
    <property type="entry name" value="Cation efflux protein, cytoplasmic domain"/>
    <property type="match status" value="1"/>
</dbReference>
<evidence type="ECO:0000256" key="4">
    <source>
        <dbReference type="ARBA" id="ARBA00022692"/>
    </source>
</evidence>
<evidence type="ECO:0000256" key="3">
    <source>
        <dbReference type="ARBA" id="ARBA00022448"/>
    </source>
</evidence>
<keyword evidence="5 7" id="KW-1133">Transmembrane helix</keyword>
<accession>A0A1F6C9F3</accession>
<gene>
    <name evidence="10" type="ORF">A3F84_12150</name>
</gene>
<feature type="transmembrane region" description="Helical" evidence="7">
    <location>
        <begin position="66"/>
        <end position="87"/>
    </location>
</feature>
<dbReference type="AlphaFoldDB" id="A0A1F6C9F3"/>
<dbReference type="InterPro" id="IPR027470">
    <property type="entry name" value="Cation_efflux_CTD"/>
</dbReference>
<dbReference type="InterPro" id="IPR002524">
    <property type="entry name" value="Cation_efflux"/>
</dbReference>
<evidence type="ECO:0000256" key="6">
    <source>
        <dbReference type="ARBA" id="ARBA00023136"/>
    </source>
</evidence>
<organism evidence="10 11">
    <name type="scientific">Handelsmanbacteria sp. (strain RIFCSPLOWO2_12_FULL_64_10)</name>
    <dbReference type="NCBI Taxonomy" id="1817868"/>
    <lineage>
        <taxon>Bacteria</taxon>
        <taxon>Candidatus Handelsmaniibacteriota</taxon>
    </lineage>
</organism>
<dbReference type="GO" id="GO:0015086">
    <property type="term" value="F:cadmium ion transmembrane transporter activity"/>
    <property type="evidence" value="ECO:0007669"/>
    <property type="project" value="TreeGrafter"/>
</dbReference>
<dbReference type="Pfam" id="PF16916">
    <property type="entry name" value="ZT_dimer"/>
    <property type="match status" value="1"/>
</dbReference>
<protein>
    <submittedName>
        <fullName evidence="10">Uncharacterized protein</fullName>
    </submittedName>
</protein>
<comment type="subcellular location">
    <subcellularLocation>
        <location evidence="1">Membrane</location>
        <topology evidence="1">Multi-pass membrane protein</topology>
    </subcellularLocation>
</comment>
<dbReference type="GO" id="GO:0015093">
    <property type="term" value="F:ferrous iron transmembrane transporter activity"/>
    <property type="evidence" value="ECO:0007669"/>
    <property type="project" value="TreeGrafter"/>
</dbReference>
<dbReference type="SUPFAM" id="SSF161111">
    <property type="entry name" value="Cation efflux protein transmembrane domain-like"/>
    <property type="match status" value="1"/>
</dbReference>
<comment type="caution">
    <text evidence="10">The sequence shown here is derived from an EMBL/GenBank/DDBJ whole genome shotgun (WGS) entry which is preliminary data.</text>
</comment>
<dbReference type="EMBL" id="MFKF01000366">
    <property type="protein sequence ID" value="OGG45799.1"/>
    <property type="molecule type" value="Genomic_DNA"/>
</dbReference>
<dbReference type="InterPro" id="IPR058533">
    <property type="entry name" value="Cation_efflux_TM"/>
</dbReference>
<evidence type="ECO:0000256" key="2">
    <source>
        <dbReference type="ARBA" id="ARBA00008114"/>
    </source>
</evidence>
<keyword evidence="3" id="KW-0813">Transport</keyword>
<feature type="domain" description="Cation efflux protein transmembrane" evidence="8">
    <location>
        <begin position="3"/>
        <end position="195"/>
    </location>
</feature>
<comment type="similarity">
    <text evidence="2">Belongs to the cation diffusion facilitator (CDF) transporter (TC 2.A.4) family.</text>
</comment>
<feature type="transmembrane region" description="Helical" evidence="7">
    <location>
        <begin position="170"/>
        <end position="187"/>
    </location>
</feature>
<dbReference type="SUPFAM" id="SSF160240">
    <property type="entry name" value="Cation efflux protein cytoplasmic domain-like"/>
    <property type="match status" value="1"/>
</dbReference>
<dbReference type="GO" id="GO:0006882">
    <property type="term" value="P:intracellular zinc ion homeostasis"/>
    <property type="evidence" value="ECO:0007669"/>
    <property type="project" value="TreeGrafter"/>
</dbReference>
<sequence>MRLSLGVGVLMFAGKVFAYLITGSAAILSDAAESVVHVVAVGFAAYSLRVSLMPPDEDHPYGHEKIGFFSAGFEGAMIGIAALYILFEAARKWLTGLQLQRLEEGTLIVAGAALINGALGGYLVWQGRRHRSLILEANGRHVLTDCYTSVGVIVGLGLTLLTGWLPFDPILAILVALNILWSGGRLIRKAFGGLMDERDAEIDATVLTALGEVAPGDVAEYHGLRHRQMGNSVWVDVHLLFREGELLRDAHEVATRLEERIAMALRPQRAVVITHLEPFEGHGDHHAPIMGRNSRGPS</sequence>
<dbReference type="Proteomes" id="UP000178606">
    <property type="component" value="Unassembled WGS sequence"/>
</dbReference>
<feature type="transmembrane region" description="Helical" evidence="7">
    <location>
        <begin position="146"/>
        <end position="164"/>
    </location>
</feature>
<dbReference type="InterPro" id="IPR036837">
    <property type="entry name" value="Cation_efflux_CTD_sf"/>
</dbReference>
<dbReference type="PANTHER" id="PTHR43840:SF15">
    <property type="entry name" value="MITOCHONDRIAL METAL TRANSPORTER 1-RELATED"/>
    <property type="match status" value="1"/>
</dbReference>
<feature type="transmembrane region" description="Helical" evidence="7">
    <location>
        <begin position="34"/>
        <end position="54"/>
    </location>
</feature>
<evidence type="ECO:0000313" key="11">
    <source>
        <dbReference type="Proteomes" id="UP000178606"/>
    </source>
</evidence>
<feature type="domain" description="Cation efflux protein cytoplasmic" evidence="9">
    <location>
        <begin position="216"/>
        <end position="278"/>
    </location>
</feature>
<dbReference type="Pfam" id="PF01545">
    <property type="entry name" value="Cation_efflux"/>
    <property type="match status" value="1"/>
</dbReference>
<proteinExistence type="inferred from homology"/>
<keyword evidence="6 7" id="KW-0472">Membrane</keyword>
<evidence type="ECO:0000259" key="8">
    <source>
        <dbReference type="Pfam" id="PF01545"/>
    </source>
</evidence>
<evidence type="ECO:0000259" key="9">
    <source>
        <dbReference type="Pfam" id="PF16916"/>
    </source>
</evidence>